<evidence type="ECO:0000256" key="1">
    <source>
        <dbReference type="SAM" id="MobiDB-lite"/>
    </source>
</evidence>
<evidence type="ECO:0000256" key="2">
    <source>
        <dbReference type="SAM" id="SignalP"/>
    </source>
</evidence>
<accession>A0A163GIU1</accession>
<organism evidence="4 5">
    <name type="scientific">Bhargavaea cecembensis</name>
    <dbReference type="NCBI Taxonomy" id="394098"/>
    <lineage>
        <taxon>Bacteria</taxon>
        <taxon>Bacillati</taxon>
        <taxon>Bacillota</taxon>
        <taxon>Bacilli</taxon>
        <taxon>Bacillales</taxon>
        <taxon>Caryophanaceae</taxon>
        <taxon>Bhargavaea</taxon>
    </lineage>
</organism>
<dbReference type="AlphaFoldDB" id="A0A163GIU1"/>
<feature type="chain" id="PRO_5038980352" description="DUF1541 domain-containing protein" evidence="2">
    <location>
        <begin position="22"/>
        <end position="208"/>
    </location>
</feature>
<feature type="domain" description="DUF1541" evidence="3">
    <location>
        <begin position="151"/>
        <end position="201"/>
    </location>
</feature>
<sequence>MAFRKTVIPLSTLILFLSACGANDGQDHAQPAEDPTGQEQQYDRDESNDPYEMHDSDDRSDMHDMHGGSGEVPEGLAEAQDPNFPVGSEVMMHADHMPGMDGVKATVTGAYATTVYSVTYTPTDGGKPVEDHKWVIHEELQDPGEKPLDEGTAVTLNADHMPGMDGAEAIIESAQQTTVYMVDFVSGESGEEVENHKWVTEDELTKAE</sequence>
<dbReference type="RefSeq" id="WP_063178754.1">
    <property type="nucleotide sequence ID" value="NZ_LQNT01000001.1"/>
</dbReference>
<proteinExistence type="predicted"/>
<evidence type="ECO:0000313" key="5">
    <source>
        <dbReference type="Proteomes" id="UP000076490"/>
    </source>
</evidence>
<feature type="compositionally biased region" description="Basic and acidic residues" evidence="1">
    <location>
        <begin position="41"/>
        <end position="66"/>
    </location>
</feature>
<name>A0A163GIU1_9BACL</name>
<evidence type="ECO:0000313" key="4">
    <source>
        <dbReference type="EMBL" id="KZE40296.1"/>
    </source>
</evidence>
<feature type="domain" description="DUF1541" evidence="3">
    <location>
        <begin position="86"/>
        <end position="137"/>
    </location>
</feature>
<dbReference type="PROSITE" id="PS51257">
    <property type="entry name" value="PROKAR_LIPOPROTEIN"/>
    <property type="match status" value="1"/>
</dbReference>
<feature type="signal peptide" evidence="2">
    <location>
        <begin position="1"/>
        <end position="21"/>
    </location>
</feature>
<reference evidence="4 5" key="1">
    <citation type="submission" date="2016-01" db="EMBL/GenBank/DDBJ databases">
        <title>Whole genome sequencing of Bhargavaea cecembensis T14.</title>
        <authorList>
            <person name="Hong K.W."/>
        </authorList>
    </citation>
    <scope>NUCLEOTIDE SEQUENCE [LARGE SCALE GENOMIC DNA]</scope>
    <source>
        <strain evidence="4 5">T14</strain>
    </source>
</reference>
<dbReference type="Proteomes" id="UP000076490">
    <property type="component" value="Unassembled WGS sequence"/>
</dbReference>
<dbReference type="EMBL" id="LQNT01000001">
    <property type="protein sequence ID" value="KZE40296.1"/>
    <property type="molecule type" value="Genomic_DNA"/>
</dbReference>
<protein>
    <recommendedName>
        <fullName evidence="3">DUF1541 domain-containing protein</fullName>
    </recommendedName>
</protein>
<keyword evidence="2" id="KW-0732">Signal</keyword>
<dbReference type="Pfam" id="PF07563">
    <property type="entry name" value="DUF1541"/>
    <property type="match status" value="2"/>
</dbReference>
<dbReference type="Gene3D" id="2.30.30.1210">
    <property type="entry name" value="Domain of unknown function DUF1541"/>
    <property type="match status" value="1"/>
</dbReference>
<gene>
    <name evidence="4" type="ORF">AV656_03270</name>
</gene>
<comment type="caution">
    <text evidence="4">The sequence shown here is derived from an EMBL/GenBank/DDBJ whole genome shotgun (WGS) entry which is preliminary data.</text>
</comment>
<feature type="region of interest" description="Disordered" evidence="1">
    <location>
        <begin position="25"/>
        <end position="84"/>
    </location>
</feature>
<evidence type="ECO:0000259" key="3">
    <source>
        <dbReference type="Pfam" id="PF07563"/>
    </source>
</evidence>
<dbReference type="InterPro" id="IPR011438">
    <property type="entry name" value="DUF1541"/>
</dbReference>